<proteinExistence type="predicted"/>
<reference evidence="2 3" key="1">
    <citation type="submission" date="2021-06" db="EMBL/GenBank/DDBJ databases">
        <title>Caerostris darwini draft genome.</title>
        <authorList>
            <person name="Kono N."/>
            <person name="Arakawa K."/>
        </authorList>
    </citation>
    <scope>NUCLEOTIDE SEQUENCE [LARGE SCALE GENOMIC DNA]</scope>
</reference>
<comment type="caution">
    <text evidence="2">The sequence shown here is derived from an EMBL/GenBank/DDBJ whole genome shotgun (WGS) entry which is preliminary data.</text>
</comment>
<accession>A0AAV4WXF4</accession>
<evidence type="ECO:0000313" key="3">
    <source>
        <dbReference type="Proteomes" id="UP001054837"/>
    </source>
</evidence>
<dbReference type="Proteomes" id="UP001054837">
    <property type="component" value="Unassembled WGS sequence"/>
</dbReference>
<name>A0AAV4WXF4_9ARAC</name>
<evidence type="ECO:0000256" key="1">
    <source>
        <dbReference type="SAM" id="MobiDB-lite"/>
    </source>
</evidence>
<evidence type="ECO:0000313" key="2">
    <source>
        <dbReference type="EMBL" id="GIY86460.1"/>
    </source>
</evidence>
<keyword evidence="3" id="KW-1185">Reference proteome</keyword>
<organism evidence="2 3">
    <name type="scientific">Caerostris darwini</name>
    <dbReference type="NCBI Taxonomy" id="1538125"/>
    <lineage>
        <taxon>Eukaryota</taxon>
        <taxon>Metazoa</taxon>
        <taxon>Ecdysozoa</taxon>
        <taxon>Arthropoda</taxon>
        <taxon>Chelicerata</taxon>
        <taxon>Arachnida</taxon>
        <taxon>Araneae</taxon>
        <taxon>Araneomorphae</taxon>
        <taxon>Entelegynae</taxon>
        <taxon>Araneoidea</taxon>
        <taxon>Araneidae</taxon>
        <taxon>Caerostris</taxon>
    </lineage>
</organism>
<dbReference type="EMBL" id="BPLQ01015199">
    <property type="protein sequence ID" value="GIY86460.1"/>
    <property type="molecule type" value="Genomic_DNA"/>
</dbReference>
<protein>
    <submittedName>
        <fullName evidence="2">Uncharacterized protein</fullName>
    </submittedName>
</protein>
<feature type="region of interest" description="Disordered" evidence="1">
    <location>
        <begin position="1"/>
        <end position="23"/>
    </location>
</feature>
<dbReference type="AlphaFoldDB" id="A0AAV4WXF4"/>
<sequence length="95" mass="10148">MDFDRLLSTNPSPPAPLPTPEPFQNSAFRPLKLLSVGAICEIGFQILGSQPALCGSFEIHSNSLIRPRGIQLGDRLIPSALLNNSGVRADEPPNG</sequence>
<feature type="compositionally biased region" description="Pro residues" evidence="1">
    <location>
        <begin position="11"/>
        <end position="21"/>
    </location>
</feature>
<gene>
    <name evidence="2" type="ORF">CDAR_451971</name>
</gene>